<dbReference type="GO" id="GO:0006508">
    <property type="term" value="P:proteolysis"/>
    <property type="evidence" value="ECO:0007669"/>
    <property type="project" value="InterPro"/>
</dbReference>
<keyword evidence="1 4" id="KW-0378">Hydrolase</keyword>
<dbReference type="RefSeq" id="WP_133291620.1">
    <property type="nucleotide sequence ID" value="NZ_SMSJ01000061.1"/>
</dbReference>
<dbReference type="OrthoDB" id="249225at2"/>
<sequence>MSSLDSPIEIPVEDGRSIPGTLVAPATAMPGVLFVQGWGSGQEQYLARAREIAALGCVCLTFEPRGVARGDPEHETVTREENLKDILAAYDLLAGQSAVDTKAIGVVGSSYGGYLAAVLSSLRPVRWLALRVPALYKDEDWALPKRALDKDELAAYRRRPVDASENRALAACAAFRGDVLVVESEHDDVVPHPVIANYLAAFERAHSLTYRVITGADHGLSEVPWQQAYTSLLVTWATEMVLGAREGGKAPAAHTQLKPSPNRGPPRPA</sequence>
<organism evidence="4 5">
    <name type="scientific">Dankookia rubra</name>
    <dbReference type="NCBI Taxonomy" id="1442381"/>
    <lineage>
        <taxon>Bacteria</taxon>
        <taxon>Pseudomonadati</taxon>
        <taxon>Pseudomonadota</taxon>
        <taxon>Alphaproteobacteria</taxon>
        <taxon>Acetobacterales</taxon>
        <taxon>Roseomonadaceae</taxon>
        <taxon>Dankookia</taxon>
    </lineage>
</organism>
<dbReference type="PANTHER" id="PTHR22946">
    <property type="entry name" value="DIENELACTONE HYDROLASE DOMAIN-CONTAINING PROTEIN-RELATED"/>
    <property type="match status" value="1"/>
</dbReference>
<evidence type="ECO:0000313" key="4">
    <source>
        <dbReference type="EMBL" id="TDH59563.1"/>
    </source>
</evidence>
<feature type="domain" description="Peptidase S9 prolyl oligopeptidase catalytic" evidence="3">
    <location>
        <begin position="53"/>
        <end position="239"/>
    </location>
</feature>
<dbReference type="AlphaFoldDB" id="A0A4R5QA72"/>
<name>A0A4R5QA72_9PROT</name>
<reference evidence="4 5" key="1">
    <citation type="journal article" date="2016" name="J. Microbiol.">
        <title>Dankookia rubra gen. nov., sp. nov., an alphaproteobacterium isolated from sediment of a shallow stream.</title>
        <authorList>
            <person name="Kim W.H."/>
            <person name="Kim D.H."/>
            <person name="Kang K."/>
            <person name="Ahn T.Y."/>
        </authorList>
    </citation>
    <scope>NUCLEOTIDE SEQUENCE [LARGE SCALE GENOMIC DNA]</scope>
    <source>
        <strain evidence="4 5">JCM30602</strain>
    </source>
</reference>
<gene>
    <name evidence="4" type="ORF">E2C06_26625</name>
</gene>
<dbReference type="SUPFAM" id="SSF53474">
    <property type="entry name" value="alpha/beta-Hydrolases"/>
    <property type="match status" value="1"/>
</dbReference>
<evidence type="ECO:0000256" key="1">
    <source>
        <dbReference type="ARBA" id="ARBA00022801"/>
    </source>
</evidence>
<dbReference type="EMBL" id="SMSJ01000061">
    <property type="protein sequence ID" value="TDH59563.1"/>
    <property type="molecule type" value="Genomic_DNA"/>
</dbReference>
<feature type="region of interest" description="Disordered" evidence="2">
    <location>
        <begin position="247"/>
        <end position="269"/>
    </location>
</feature>
<evidence type="ECO:0000313" key="5">
    <source>
        <dbReference type="Proteomes" id="UP000295096"/>
    </source>
</evidence>
<dbReference type="InterPro" id="IPR002471">
    <property type="entry name" value="Pept_S9_AS"/>
</dbReference>
<evidence type="ECO:0000259" key="3">
    <source>
        <dbReference type="Pfam" id="PF00326"/>
    </source>
</evidence>
<dbReference type="Pfam" id="PF00326">
    <property type="entry name" value="Peptidase_S9"/>
    <property type="match status" value="1"/>
</dbReference>
<dbReference type="PROSITE" id="PS00708">
    <property type="entry name" value="PRO_ENDOPEP_SER"/>
    <property type="match status" value="1"/>
</dbReference>
<dbReference type="Gene3D" id="3.40.50.1820">
    <property type="entry name" value="alpha/beta hydrolase"/>
    <property type="match status" value="1"/>
</dbReference>
<dbReference type="InterPro" id="IPR001375">
    <property type="entry name" value="Peptidase_S9_cat"/>
</dbReference>
<keyword evidence="5" id="KW-1185">Reference proteome</keyword>
<dbReference type="InterPro" id="IPR029058">
    <property type="entry name" value="AB_hydrolase_fold"/>
</dbReference>
<protein>
    <submittedName>
        <fullName evidence="4">Alpha/beta hydrolase</fullName>
    </submittedName>
</protein>
<dbReference type="InterPro" id="IPR050261">
    <property type="entry name" value="FrsA_esterase"/>
</dbReference>
<dbReference type="PANTHER" id="PTHR22946:SF5">
    <property type="entry name" value="PEPTIDASE S9 PROLYL OLIGOPEPTIDASE CATALYTIC DOMAIN-CONTAINING PROTEIN"/>
    <property type="match status" value="1"/>
</dbReference>
<accession>A0A4R5QA72</accession>
<proteinExistence type="predicted"/>
<dbReference type="GO" id="GO:0004252">
    <property type="term" value="F:serine-type endopeptidase activity"/>
    <property type="evidence" value="ECO:0007669"/>
    <property type="project" value="InterPro"/>
</dbReference>
<dbReference type="Proteomes" id="UP000295096">
    <property type="component" value="Unassembled WGS sequence"/>
</dbReference>
<comment type="caution">
    <text evidence="4">The sequence shown here is derived from an EMBL/GenBank/DDBJ whole genome shotgun (WGS) entry which is preliminary data.</text>
</comment>
<evidence type="ECO:0000256" key="2">
    <source>
        <dbReference type="SAM" id="MobiDB-lite"/>
    </source>
</evidence>